<gene>
    <name evidence="4" type="ORF">HH214_14295</name>
</gene>
<dbReference type="Pfam" id="PF13439">
    <property type="entry name" value="Glyco_transf_4"/>
    <property type="match status" value="1"/>
</dbReference>
<dbReference type="Proteomes" id="UP000503278">
    <property type="component" value="Chromosome"/>
</dbReference>
<dbReference type="PANTHER" id="PTHR46401:SF2">
    <property type="entry name" value="GLYCOSYLTRANSFERASE WBBK-RELATED"/>
    <property type="match status" value="1"/>
</dbReference>
<dbReference type="Pfam" id="PF00534">
    <property type="entry name" value="Glycos_transf_1"/>
    <property type="match status" value="1"/>
</dbReference>
<dbReference type="GO" id="GO:0016757">
    <property type="term" value="F:glycosyltransferase activity"/>
    <property type="evidence" value="ECO:0007669"/>
    <property type="project" value="InterPro"/>
</dbReference>
<reference evidence="4 5" key="1">
    <citation type="submission" date="2020-04" db="EMBL/GenBank/DDBJ databases">
        <title>Genome sequencing of novel species.</title>
        <authorList>
            <person name="Heo J."/>
            <person name="Kim S.-J."/>
            <person name="Kim J.-S."/>
            <person name="Hong S.-B."/>
            <person name="Kwon S.-W."/>
        </authorList>
    </citation>
    <scope>NUCLEOTIDE SEQUENCE [LARGE SCALE GENOMIC DNA]</scope>
    <source>
        <strain evidence="4 5">F39-2</strain>
    </source>
</reference>
<evidence type="ECO:0000259" key="2">
    <source>
        <dbReference type="Pfam" id="PF00534"/>
    </source>
</evidence>
<dbReference type="SUPFAM" id="SSF53756">
    <property type="entry name" value="UDP-Glycosyltransferase/glycogen phosphorylase"/>
    <property type="match status" value="1"/>
</dbReference>
<keyword evidence="5" id="KW-1185">Reference proteome</keyword>
<dbReference type="InterPro" id="IPR001296">
    <property type="entry name" value="Glyco_trans_1"/>
</dbReference>
<dbReference type="KEGG" id="mrob:HH214_14295"/>
<name>A0A7L5E5C2_9SPHI</name>
<dbReference type="InterPro" id="IPR028098">
    <property type="entry name" value="Glyco_trans_4-like_N"/>
</dbReference>
<dbReference type="RefSeq" id="WP_169608724.1">
    <property type="nucleotide sequence ID" value="NZ_CP051682.1"/>
</dbReference>
<feature type="domain" description="Glycosyl transferase family 1" evidence="2">
    <location>
        <begin position="188"/>
        <end position="310"/>
    </location>
</feature>
<feature type="domain" description="Glycosyltransferase subfamily 4-like N-terminal" evidence="3">
    <location>
        <begin position="19"/>
        <end position="175"/>
    </location>
</feature>
<dbReference type="PANTHER" id="PTHR46401">
    <property type="entry name" value="GLYCOSYLTRANSFERASE WBBK-RELATED"/>
    <property type="match status" value="1"/>
</dbReference>
<accession>A0A7L5E5C2</accession>
<evidence type="ECO:0000313" key="4">
    <source>
        <dbReference type="EMBL" id="QJD96954.1"/>
    </source>
</evidence>
<keyword evidence="1 4" id="KW-0808">Transferase</keyword>
<dbReference type="EMBL" id="CP051682">
    <property type="protein sequence ID" value="QJD96954.1"/>
    <property type="molecule type" value="Genomic_DNA"/>
</dbReference>
<evidence type="ECO:0000259" key="3">
    <source>
        <dbReference type="Pfam" id="PF13439"/>
    </source>
</evidence>
<dbReference type="Gene3D" id="3.40.50.2000">
    <property type="entry name" value="Glycogen Phosphorylase B"/>
    <property type="match status" value="2"/>
</dbReference>
<proteinExistence type="predicted"/>
<organism evidence="4 5">
    <name type="scientific">Mucilaginibacter robiniae</name>
    <dbReference type="NCBI Taxonomy" id="2728022"/>
    <lineage>
        <taxon>Bacteria</taxon>
        <taxon>Pseudomonadati</taxon>
        <taxon>Bacteroidota</taxon>
        <taxon>Sphingobacteriia</taxon>
        <taxon>Sphingobacteriales</taxon>
        <taxon>Sphingobacteriaceae</taxon>
        <taxon>Mucilaginibacter</taxon>
    </lineage>
</organism>
<protein>
    <submittedName>
        <fullName evidence="4">Glycosyltransferase family 4 protein</fullName>
    </submittedName>
</protein>
<evidence type="ECO:0000256" key="1">
    <source>
        <dbReference type="ARBA" id="ARBA00022679"/>
    </source>
</evidence>
<evidence type="ECO:0000313" key="5">
    <source>
        <dbReference type="Proteomes" id="UP000503278"/>
    </source>
</evidence>
<dbReference type="GO" id="GO:0009103">
    <property type="term" value="P:lipopolysaccharide biosynthetic process"/>
    <property type="evidence" value="ECO:0007669"/>
    <property type="project" value="TreeGrafter"/>
</dbReference>
<sequence>MRIIFFTHPPFLGSQSMPRFARMLAEGMQNRGHETEVWTPEAKFYLLPVPQMFKKWMGYIDQYLVFPAQVRKRMAQYGNNTLFVFTDQALGPWVPLVAKRPHVIHCHDFLAQQSALGQISENPTSRSGQQYQAYIRSGYQQGKNFISVSHKTQQDLHQFLGQIPPKSLMVYNGLNQKFIAGNTLSARKNLSAQLSLDLNNGYLLHVGGNQWYKNRTGVIEIYNEWRKTAAQSLPLLMIGAVPDAKLTTQYESSPYKEDIHLVSGKSDDVVKLAYQGAAVFLFPSLAEGFGWPIAEAMASGCPVITTGEAPMTEVGGEVAFYIPRRPQTGAEVQAWAQDAATQVSRILAFPAADREQQVAKGLINAARFNADGTLNRLEHIYQDILQAAL</sequence>
<dbReference type="AlphaFoldDB" id="A0A7L5E5C2"/>